<dbReference type="GO" id="GO:0046872">
    <property type="term" value="F:metal ion binding"/>
    <property type="evidence" value="ECO:0007669"/>
    <property type="project" value="UniProtKB-KW"/>
</dbReference>
<feature type="domain" description="Integrase zinc-binding" evidence="4">
    <location>
        <begin position="175"/>
        <end position="221"/>
    </location>
</feature>
<dbReference type="InterPro" id="IPR039461">
    <property type="entry name" value="Peptidase_M49"/>
</dbReference>
<dbReference type="OrthoDB" id="510307at2759"/>
<keyword evidence="3" id="KW-0175">Coiled coil</keyword>
<dbReference type="Gene3D" id="1.10.340.70">
    <property type="match status" value="1"/>
</dbReference>
<dbReference type="GO" id="GO:0008239">
    <property type="term" value="F:dipeptidyl-peptidase activity"/>
    <property type="evidence" value="ECO:0007669"/>
    <property type="project" value="TreeGrafter"/>
</dbReference>
<dbReference type="PANTHER" id="PTHR23422">
    <property type="entry name" value="DIPEPTIDYL PEPTIDASE III-RELATED"/>
    <property type="match status" value="1"/>
</dbReference>
<dbReference type="STRING" id="69332.A0A388K4S8"/>
<dbReference type="GO" id="GO:0005737">
    <property type="term" value="C:cytoplasm"/>
    <property type="evidence" value="ECO:0007669"/>
    <property type="project" value="TreeGrafter"/>
</dbReference>
<keyword evidence="6" id="KW-1185">Reference proteome</keyword>
<reference evidence="5 6" key="1">
    <citation type="journal article" date="2018" name="Cell">
        <title>The Chara Genome: Secondary Complexity and Implications for Plant Terrestrialization.</title>
        <authorList>
            <person name="Nishiyama T."/>
            <person name="Sakayama H."/>
            <person name="Vries J.D."/>
            <person name="Buschmann H."/>
            <person name="Saint-Marcoux D."/>
            <person name="Ullrich K.K."/>
            <person name="Haas F.B."/>
            <person name="Vanderstraeten L."/>
            <person name="Becker D."/>
            <person name="Lang D."/>
            <person name="Vosolsobe S."/>
            <person name="Rombauts S."/>
            <person name="Wilhelmsson P.K.I."/>
            <person name="Janitza P."/>
            <person name="Kern R."/>
            <person name="Heyl A."/>
            <person name="Rumpler F."/>
            <person name="Villalobos L.I.A.C."/>
            <person name="Clay J.M."/>
            <person name="Skokan R."/>
            <person name="Toyoda A."/>
            <person name="Suzuki Y."/>
            <person name="Kagoshima H."/>
            <person name="Schijlen E."/>
            <person name="Tajeshwar N."/>
            <person name="Catarino B."/>
            <person name="Hetherington A.J."/>
            <person name="Saltykova A."/>
            <person name="Bonnot C."/>
            <person name="Breuninger H."/>
            <person name="Symeonidi A."/>
            <person name="Radhakrishnan G.V."/>
            <person name="Van Nieuwerburgh F."/>
            <person name="Deforce D."/>
            <person name="Chang C."/>
            <person name="Karol K.G."/>
            <person name="Hedrich R."/>
            <person name="Ulvskov P."/>
            <person name="Glockner G."/>
            <person name="Delwiche C.F."/>
            <person name="Petrasek J."/>
            <person name="Van de Peer Y."/>
            <person name="Friml J."/>
            <person name="Beilby M."/>
            <person name="Dolan L."/>
            <person name="Kohara Y."/>
            <person name="Sugano S."/>
            <person name="Fujiyama A."/>
            <person name="Delaux P.-M."/>
            <person name="Quint M."/>
            <person name="TheiBen G."/>
            <person name="Hagemann M."/>
            <person name="Harholt J."/>
            <person name="Dunand C."/>
            <person name="Zachgo S."/>
            <person name="Langdale J."/>
            <person name="Maumus F."/>
            <person name="Straeten D.V.D."/>
            <person name="Gould S.B."/>
            <person name="Rensing S.A."/>
        </authorList>
    </citation>
    <scope>NUCLEOTIDE SEQUENCE [LARGE SCALE GENOMIC DNA]</scope>
    <source>
        <strain evidence="5 6">S276</strain>
    </source>
</reference>
<dbReference type="Pfam" id="PF17921">
    <property type="entry name" value="Integrase_H2C2"/>
    <property type="match status" value="1"/>
</dbReference>
<keyword evidence="2" id="KW-0378">Hydrolase</keyword>
<gene>
    <name evidence="5" type="ORF">CBR_g49132</name>
</gene>
<comment type="caution">
    <text evidence="5">The sequence shown here is derived from an EMBL/GenBank/DDBJ whole genome shotgun (WGS) entry which is preliminary data.</text>
</comment>
<evidence type="ECO:0000313" key="5">
    <source>
        <dbReference type="EMBL" id="GBG65060.1"/>
    </source>
</evidence>
<dbReference type="InterPro" id="IPR041588">
    <property type="entry name" value="Integrase_H2C2"/>
</dbReference>
<name>A0A388K4S8_CHABU</name>
<dbReference type="Proteomes" id="UP000265515">
    <property type="component" value="Unassembled WGS sequence"/>
</dbReference>
<evidence type="ECO:0000313" key="6">
    <source>
        <dbReference type="Proteomes" id="UP000265515"/>
    </source>
</evidence>
<feature type="coiled-coil region" evidence="3">
    <location>
        <begin position="44"/>
        <end position="91"/>
    </location>
</feature>
<evidence type="ECO:0000256" key="1">
    <source>
        <dbReference type="ARBA" id="ARBA00022723"/>
    </source>
</evidence>
<accession>A0A388K4S8</accession>
<dbReference type="PANTHER" id="PTHR23422:SF9">
    <property type="entry name" value="ZN-DEPENDENT HYDROLASE"/>
    <property type="match status" value="1"/>
</dbReference>
<keyword evidence="1" id="KW-0479">Metal-binding</keyword>
<protein>
    <recommendedName>
        <fullName evidence="4">Integrase zinc-binding domain-containing protein</fullName>
    </recommendedName>
</protein>
<evidence type="ECO:0000256" key="3">
    <source>
        <dbReference type="SAM" id="Coils"/>
    </source>
</evidence>
<evidence type="ECO:0000259" key="4">
    <source>
        <dbReference type="Pfam" id="PF17921"/>
    </source>
</evidence>
<dbReference type="Gramene" id="GBG65060">
    <property type="protein sequence ID" value="GBG65060"/>
    <property type="gene ID" value="CBR_g49132"/>
</dbReference>
<dbReference type="AlphaFoldDB" id="A0A388K4S8"/>
<dbReference type="EMBL" id="BFEA01000057">
    <property type="protein sequence ID" value="GBG65060.1"/>
    <property type="molecule type" value="Genomic_DNA"/>
</dbReference>
<organism evidence="5 6">
    <name type="scientific">Chara braunii</name>
    <name type="common">Braun's stonewort</name>
    <dbReference type="NCBI Taxonomy" id="69332"/>
    <lineage>
        <taxon>Eukaryota</taxon>
        <taxon>Viridiplantae</taxon>
        <taxon>Streptophyta</taxon>
        <taxon>Charophyceae</taxon>
        <taxon>Charales</taxon>
        <taxon>Characeae</taxon>
        <taxon>Chara</taxon>
    </lineage>
</organism>
<evidence type="ECO:0000256" key="2">
    <source>
        <dbReference type="ARBA" id="ARBA00022801"/>
    </source>
</evidence>
<proteinExistence type="predicted"/>
<sequence>MEKLVPEWVPNLALGEEEEAMLFVPQVDRAAVVTDLQAEEDPLRRHAKDEEKRLEWKLRLARERTRRVEAADNVEKELRVVEEQQGQLATQVDLQRKIELMSQNMDVMLRAQQEQLHYLRGHDIALQSMRMGFKDFAREMMMRVGTKMRAALENTILAAHLSDVGDPLCIPNSVEIRSLILGEYHDTEGHFGWQKTLANLTRAYTWPGMKADCIVYVRSCKHEREIARVTKNLRKDQHKMIEQANKHHRPSQFQELQEVYSAIEEAKADIVGLWALQYLQDKGVIPTSLERSMYVTFLAGCFRSVRFGLTEAHGKGQAVQFNYLLQKGGFVQNPDGKFAVDFSKIRGAVESLGREILVAQAEGNKAASKRLLDEYGVLTPALEHALAALKNIDVPVDIAPSFTSDFIEEFTAVM</sequence>